<organism evidence="1 2">
    <name type="scientific">Bacillus cereus</name>
    <dbReference type="NCBI Taxonomy" id="1396"/>
    <lineage>
        <taxon>Bacteria</taxon>
        <taxon>Bacillati</taxon>
        <taxon>Bacillota</taxon>
        <taxon>Bacilli</taxon>
        <taxon>Bacillales</taxon>
        <taxon>Bacillaceae</taxon>
        <taxon>Bacillus</taxon>
        <taxon>Bacillus cereus group</taxon>
    </lineage>
</organism>
<proteinExistence type="predicted"/>
<dbReference type="GO" id="GO:0003677">
    <property type="term" value="F:DNA binding"/>
    <property type="evidence" value="ECO:0007669"/>
    <property type="project" value="InterPro"/>
</dbReference>
<evidence type="ECO:0008006" key="3">
    <source>
        <dbReference type="Google" id="ProtNLM"/>
    </source>
</evidence>
<protein>
    <recommendedName>
        <fullName evidence="3">Transcriptional regulator</fullName>
    </recommendedName>
</protein>
<evidence type="ECO:0000313" key="1">
    <source>
        <dbReference type="EMBL" id="PFD16685.1"/>
    </source>
</evidence>
<dbReference type="AlphaFoldDB" id="A0A9X6VG95"/>
<accession>A0A9X6VG95</accession>
<dbReference type="SUPFAM" id="SSF47413">
    <property type="entry name" value="lambda repressor-like DNA-binding domains"/>
    <property type="match status" value="1"/>
</dbReference>
<gene>
    <name evidence="1" type="ORF">CN263_26300</name>
</gene>
<dbReference type="RefSeq" id="WP_098330423.1">
    <property type="nucleotide sequence ID" value="NZ_NTRC01000030.1"/>
</dbReference>
<dbReference type="Gene3D" id="1.25.40.10">
    <property type="entry name" value="Tetratricopeptide repeat domain"/>
    <property type="match status" value="1"/>
</dbReference>
<dbReference type="InterPro" id="IPR047705">
    <property type="entry name" value="AimR-like"/>
</dbReference>
<dbReference type="InterPro" id="IPR010982">
    <property type="entry name" value="Lambda_DNA-bd_dom_sf"/>
</dbReference>
<name>A0A9X6VG95_BACCE</name>
<reference evidence="1 2" key="1">
    <citation type="submission" date="2017-09" db="EMBL/GenBank/DDBJ databases">
        <title>Large-scale bioinformatics analysis of Bacillus genomes uncovers conserved roles of natural products in bacterial physiology.</title>
        <authorList>
            <consortium name="Agbiome Team Llc"/>
            <person name="Bleich R.M."/>
            <person name="Kirk G.J."/>
            <person name="Santa Maria K.C."/>
            <person name="Allen S.E."/>
            <person name="Farag S."/>
            <person name="Shank E.A."/>
            <person name="Bowers A."/>
        </authorList>
    </citation>
    <scope>NUCLEOTIDE SEQUENCE [LARGE SCALE GENOMIC DNA]</scope>
    <source>
        <strain evidence="1 2">AFS024404</strain>
    </source>
</reference>
<sequence length="376" mass="44511">MILEKIHKDLYSKGISNRKLADMFDTSHSTINDMLSGKRDFDFSIYTGILNLLYPNDLQLIKNEVYNFCDTTTRKNNLPLELEYTNLTGELELLKVLIEKGKTSDNKTNKDFCDVYELLHSRNAEEKSKEEYLQEVRNIVKNTNTKKVSVEIKILLEFALIYAFFDLGEYEIVHEYTKRLESSINEEVTNNYFQFTLGLRKDEMIASCLHKNNRLEECRKLCKKIINDDRNHFPLTKAIAYGLIGESYILSDFEQSKHFLERSLQCVQNPCNEKMKYRYLKVKNTLDFLHIHWKVNLDKINPVDPLELAYLYIQKGDKEKAIVLLKEIQEKSPNVSPFWMYYWGIAAEDREMLKKSFFEFLRKKNPYYAKLPQDKL</sequence>
<dbReference type="Pfam" id="PF22871">
    <property type="entry name" value="AimR"/>
    <property type="match status" value="1"/>
</dbReference>
<dbReference type="InterPro" id="IPR011990">
    <property type="entry name" value="TPR-like_helical_dom_sf"/>
</dbReference>
<dbReference type="EMBL" id="NTRC01000030">
    <property type="protein sequence ID" value="PFD16685.1"/>
    <property type="molecule type" value="Genomic_DNA"/>
</dbReference>
<comment type="caution">
    <text evidence="1">The sequence shown here is derived from an EMBL/GenBank/DDBJ whole genome shotgun (WGS) entry which is preliminary data.</text>
</comment>
<dbReference type="SUPFAM" id="SSF81901">
    <property type="entry name" value="HCP-like"/>
    <property type="match status" value="1"/>
</dbReference>
<evidence type="ECO:0000313" key="2">
    <source>
        <dbReference type="Proteomes" id="UP000219743"/>
    </source>
</evidence>
<dbReference type="Proteomes" id="UP000219743">
    <property type="component" value="Unassembled WGS sequence"/>
</dbReference>
<dbReference type="NCBIfam" id="NF038310">
    <property type="entry name" value="lysogeny_AimR"/>
    <property type="match status" value="1"/>
</dbReference>